<sequence length="164" mass="17958">MTTTKNPAGKGSVTPYVSVRGADGWLDFVEYTFETEKAFRVRNEDGTIGHAEITVGDSVLMAFDARPEWPDTPSLLSVYVDDVDRVLARALGAGASVVTELTTSRIVGDRGCRIKDSQGNIWWLQTHLYDVDPSTLPALFADPAEAAAMKALQESFDTEMRSRV</sequence>
<dbReference type="PROSITE" id="PS51819">
    <property type="entry name" value="VOC"/>
    <property type="match status" value="1"/>
</dbReference>
<accession>A0ABN2CVH3</accession>
<dbReference type="PANTHER" id="PTHR34109:SF1">
    <property type="entry name" value="VOC DOMAIN-CONTAINING PROTEIN"/>
    <property type="match status" value="1"/>
</dbReference>
<comment type="caution">
    <text evidence="2">The sequence shown here is derived from an EMBL/GenBank/DDBJ whole genome shotgun (WGS) entry which is preliminary data.</text>
</comment>
<dbReference type="Proteomes" id="UP001500393">
    <property type="component" value="Unassembled WGS sequence"/>
</dbReference>
<dbReference type="InterPro" id="IPR037523">
    <property type="entry name" value="VOC_core"/>
</dbReference>
<dbReference type="EMBL" id="BAAAOS010000017">
    <property type="protein sequence ID" value="GAA1565218.1"/>
    <property type="molecule type" value="Genomic_DNA"/>
</dbReference>
<organism evidence="2 3">
    <name type="scientific">Kribbella sancticallisti</name>
    <dbReference type="NCBI Taxonomy" id="460087"/>
    <lineage>
        <taxon>Bacteria</taxon>
        <taxon>Bacillati</taxon>
        <taxon>Actinomycetota</taxon>
        <taxon>Actinomycetes</taxon>
        <taxon>Propionibacteriales</taxon>
        <taxon>Kribbellaceae</taxon>
        <taxon>Kribbella</taxon>
    </lineage>
</organism>
<dbReference type="Pfam" id="PF00903">
    <property type="entry name" value="Glyoxalase"/>
    <property type="match status" value="1"/>
</dbReference>
<keyword evidence="3" id="KW-1185">Reference proteome</keyword>
<protein>
    <recommendedName>
        <fullName evidence="1">VOC domain-containing protein</fullName>
    </recommendedName>
</protein>
<dbReference type="InterPro" id="IPR029068">
    <property type="entry name" value="Glyas_Bleomycin-R_OHBP_Dase"/>
</dbReference>
<reference evidence="2 3" key="1">
    <citation type="journal article" date="2019" name="Int. J. Syst. Evol. Microbiol.">
        <title>The Global Catalogue of Microorganisms (GCM) 10K type strain sequencing project: providing services to taxonomists for standard genome sequencing and annotation.</title>
        <authorList>
            <consortium name="The Broad Institute Genomics Platform"/>
            <consortium name="The Broad Institute Genome Sequencing Center for Infectious Disease"/>
            <person name="Wu L."/>
            <person name="Ma J."/>
        </authorList>
    </citation>
    <scope>NUCLEOTIDE SEQUENCE [LARGE SCALE GENOMIC DNA]</scope>
    <source>
        <strain evidence="2 3">JCM 14969</strain>
    </source>
</reference>
<proteinExistence type="predicted"/>
<name>A0ABN2CVH3_9ACTN</name>
<dbReference type="PANTHER" id="PTHR34109">
    <property type="entry name" value="BNAUNNG04460D PROTEIN-RELATED"/>
    <property type="match status" value="1"/>
</dbReference>
<dbReference type="SUPFAM" id="SSF54593">
    <property type="entry name" value="Glyoxalase/Bleomycin resistance protein/Dihydroxybiphenyl dioxygenase"/>
    <property type="match status" value="1"/>
</dbReference>
<dbReference type="Gene3D" id="3.30.720.120">
    <property type="match status" value="1"/>
</dbReference>
<dbReference type="InterPro" id="IPR004360">
    <property type="entry name" value="Glyas_Fos-R_dOase_dom"/>
</dbReference>
<gene>
    <name evidence="2" type="ORF">GCM10009789_18470</name>
</gene>
<dbReference type="CDD" id="cd07246">
    <property type="entry name" value="VOC_like"/>
    <property type="match status" value="1"/>
</dbReference>
<evidence type="ECO:0000259" key="1">
    <source>
        <dbReference type="PROSITE" id="PS51819"/>
    </source>
</evidence>
<evidence type="ECO:0000313" key="3">
    <source>
        <dbReference type="Proteomes" id="UP001500393"/>
    </source>
</evidence>
<dbReference type="Gene3D" id="3.30.720.110">
    <property type="match status" value="1"/>
</dbReference>
<feature type="domain" description="VOC" evidence="1">
    <location>
        <begin position="9"/>
        <end position="127"/>
    </location>
</feature>
<evidence type="ECO:0000313" key="2">
    <source>
        <dbReference type="EMBL" id="GAA1565218.1"/>
    </source>
</evidence>
<dbReference type="RefSeq" id="WP_344211871.1">
    <property type="nucleotide sequence ID" value="NZ_BAAAOS010000017.1"/>
</dbReference>